<reference evidence="1 2" key="1">
    <citation type="journal article" date="2012" name="J. Bacteriol.">
        <title>Comparative Genomic Analyses of 17 Clinical Isolates of Gardnerella vaginalis Provide Evidence of Multiple Genetically Isolated Clades Consistent with Subspeciation into Genovars.</title>
        <authorList>
            <person name="Ahmed A."/>
            <person name="Earl J."/>
            <person name="Retchless A."/>
            <person name="Hillier S."/>
            <person name="Rabe L."/>
            <person name="Cherpes T."/>
            <person name="Powell E."/>
            <person name="Janto B."/>
            <person name="Eutsey R."/>
            <person name="Hiller N.L."/>
            <person name="Boissy R."/>
            <person name="Dahlgreen M."/>
            <person name="Hall B."/>
            <person name="Costerton J."/>
            <person name="Post J.C."/>
            <person name="Hu F."/>
            <person name="Ehrlich G."/>
        </authorList>
    </citation>
    <scope>NUCLEOTIDE SEQUENCE [LARGE SCALE GENOMIC DNA]</scope>
    <source>
        <strain evidence="1 2">1400E</strain>
    </source>
</reference>
<evidence type="ECO:0000313" key="1">
    <source>
        <dbReference type="EMBL" id="EIK81932.1"/>
    </source>
</evidence>
<name>I4LY92_GARVA</name>
<dbReference type="REBASE" id="51394">
    <property type="entry name" value="S.GvaB478ORF1380P"/>
</dbReference>
<dbReference type="Proteomes" id="UP000004884">
    <property type="component" value="Unassembled WGS sequence"/>
</dbReference>
<sequence>MFNSITMPAYTTISSNQRENRALIALRDWLLPMLMNRQATIED</sequence>
<protein>
    <submittedName>
        <fullName evidence="1">Uncharacterized protein</fullName>
    </submittedName>
</protein>
<accession>I4LY92</accession>
<proteinExistence type="predicted"/>
<gene>
    <name evidence="1" type="ORF">CGSMWGv1400E_01385</name>
</gene>
<dbReference type="EMBL" id="ADER01000004">
    <property type="protein sequence ID" value="EIK81932.1"/>
    <property type="molecule type" value="Genomic_DNA"/>
</dbReference>
<evidence type="ECO:0000313" key="2">
    <source>
        <dbReference type="Proteomes" id="UP000004884"/>
    </source>
</evidence>
<dbReference type="AlphaFoldDB" id="I4LY92"/>
<organism evidence="1 2">
    <name type="scientific">Gardnerella vaginalis 1400E</name>
    <dbReference type="NCBI Taxonomy" id="698956"/>
    <lineage>
        <taxon>Bacteria</taxon>
        <taxon>Bacillati</taxon>
        <taxon>Actinomycetota</taxon>
        <taxon>Actinomycetes</taxon>
        <taxon>Bifidobacteriales</taxon>
        <taxon>Bifidobacteriaceae</taxon>
        <taxon>Gardnerella</taxon>
    </lineage>
</organism>
<comment type="caution">
    <text evidence="1">The sequence shown here is derived from an EMBL/GenBank/DDBJ whole genome shotgun (WGS) entry which is preliminary data.</text>
</comment>